<dbReference type="GO" id="GO:0003677">
    <property type="term" value="F:DNA binding"/>
    <property type="evidence" value="ECO:0007669"/>
    <property type="project" value="UniProtKB-KW"/>
</dbReference>
<reference evidence="1 2" key="1">
    <citation type="submission" date="2020-08" db="EMBL/GenBank/DDBJ databases">
        <title>Genomic Encyclopedia of Type Strains, Phase IV (KMG-IV): sequencing the most valuable type-strain genomes for metagenomic binning, comparative biology and taxonomic classification.</title>
        <authorList>
            <person name="Goeker M."/>
        </authorList>
    </citation>
    <scope>NUCLEOTIDE SEQUENCE [LARGE SCALE GENOMIC DNA]</scope>
    <source>
        <strain evidence="1 2">DSM 102189</strain>
    </source>
</reference>
<evidence type="ECO:0000313" key="1">
    <source>
        <dbReference type="EMBL" id="MBB6228705.1"/>
    </source>
</evidence>
<keyword evidence="2" id="KW-1185">Reference proteome</keyword>
<keyword evidence="1" id="KW-0238">DNA-binding</keyword>
<name>A0A841LFX9_9SPHN</name>
<accession>A0A841LFX9</accession>
<comment type="caution">
    <text evidence="1">The sequence shown here is derived from an EMBL/GenBank/DDBJ whole genome shotgun (WGS) entry which is preliminary data.</text>
</comment>
<dbReference type="EMBL" id="JACIIV010000022">
    <property type="protein sequence ID" value="MBB6228705.1"/>
    <property type="molecule type" value="Genomic_DNA"/>
</dbReference>
<proteinExistence type="predicted"/>
<evidence type="ECO:0000313" key="2">
    <source>
        <dbReference type="Proteomes" id="UP000538147"/>
    </source>
</evidence>
<organism evidence="1 2">
    <name type="scientific">Polymorphobacter multimanifer</name>
    <dbReference type="NCBI Taxonomy" id="1070431"/>
    <lineage>
        <taxon>Bacteria</taxon>
        <taxon>Pseudomonadati</taxon>
        <taxon>Pseudomonadota</taxon>
        <taxon>Alphaproteobacteria</taxon>
        <taxon>Sphingomonadales</taxon>
        <taxon>Sphingosinicellaceae</taxon>
        <taxon>Polymorphobacter</taxon>
    </lineage>
</organism>
<gene>
    <name evidence="1" type="ORF">FHS79_002895</name>
</gene>
<dbReference type="Proteomes" id="UP000538147">
    <property type="component" value="Unassembled WGS sequence"/>
</dbReference>
<protein>
    <submittedName>
        <fullName evidence="1">Putative DNA-binding transcriptional regulator AlpA</fullName>
    </submittedName>
</protein>
<dbReference type="AlphaFoldDB" id="A0A841LFX9"/>
<sequence length="60" mass="7033">MSLISVTSRATVYKYINEVPDFPQPCQFGVRRGRVRFKASDVSRYIESLPSKPKRNERRD</sequence>